<keyword evidence="11" id="KW-1185">Reference proteome</keyword>
<dbReference type="GO" id="GO:0000921">
    <property type="term" value="P:septin ring assembly"/>
    <property type="evidence" value="ECO:0007669"/>
    <property type="project" value="TreeGrafter"/>
</dbReference>
<dbReference type="SUPFAM" id="SSF102829">
    <property type="entry name" value="Cell division protein ZapA-like"/>
    <property type="match status" value="1"/>
</dbReference>
<dbReference type="Gene3D" id="3.30.160.880">
    <property type="entry name" value="Cell division protein ZapA protomer, N-terminal domain"/>
    <property type="match status" value="1"/>
</dbReference>
<evidence type="ECO:0000313" key="11">
    <source>
        <dbReference type="Proteomes" id="UP000242205"/>
    </source>
</evidence>
<organism evidence="10 11">
    <name type="scientific">Pseudazoarcus pumilus</name>
    <dbReference type="NCBI Taxonomy" id="2067960"/>
    <lineage>
        <taxon>Bacteria</taxon>
        <taxon>Pseudomonadati</taxon>
        <taxon>Pseudomonadota</taxon>
        <taxon>Betaproteobacteria</taxon>
        <taxon>Rhodocyclales</taxon>
        <taxon>Zoogloeaceae</taxon>
        <taxon>Pseudazoarcus</taxon>
    </lineage>
</organism>
<evidence type="ECO:0000313" key="10">
    <source>
        <dbReference type="EMBL" id="AUN95787.1"/>
    </source>
</evidence>
<dbReference type="EMBL" id="CP025682">
    <property type="protein sequence ID" value="AUN95787.1"/>
    <property type="molecule type" value="Genomic_DNA"/>
</dbReference>
<evidence type="ECO:0000256" key="4">
    <source>
        <dbReference type="ARBA" id="ARBA00022618"/>
    </source>
</evidence>
<keyword evidence="6" id="KW-0131">Cell cycle</keyword>
<dbReference type="GO" id="GO:0030428">
    <property type="term" value="C:cell septum"/>
    <property type="evidence" value="ECO:0007669"/>
    <property type="project" value="TreeGrafter"/>
</dbReference>
<dbReference type="AlphaFoldDB" id="A0A2I6S955"/>
<dbReference type="Proteomes" id="UP000242205">
    <property type="component" value="Chromosome"/>
</dbReference>
<dbReference type="InterPro" id="IPR007838">
    <property type="entry name" value="Cell_div_ZapA-like"/>
</dbReference>
<sequence length="100" mass="10976">MADDAIEISLGGKEYRVACPADERDSLLEAASLLDARLRELAGKTGATGEKLAVMTALNVAHEFIEFQRAGGFDMPELRRRIGDVNARLEDALARQEKLF</sequence>
<dbReference type="GO" id="GO:0043093">
    <property type="term" value="P:FtsZ-dependent cytokinesis"/>
    <property type="evidence" value="ECO:0007669"/>
    <property type="project" value="TreeGrafter"/>
</dbReference>
<dbReference type="GO" id="GO:0032153">
    <property type="term" value="C:cell division site"/>
    <property type="evidence" value="ECO:0007669"/>
    <property type="project" value="TreeGrafter"/>
</dbReference>
<dbReference type="OrthoDB" id="5297208at2"/>
<dbReference type="Pfam" id="PF05164">
    <property type="entry name" value="ZapA"/>
    <property type="match status" value="1"/>
</dbReference>
<gene>
    <name evidence="10" type="ORF">C0099_13115</name>
</gene>
<dbReference type="GO" id="GO:0000917">
    <property type="term" value="P:division septum assembly"/>
    <property type="evidence" value="ECO:0007669"/>
    <property type="project" value="UniProtKB-KW"/>
</dbReference>
<dbReference type="GO" id="GO:0005829">
    <property type="term" value="C:cytosol"/>
    <property type="evidence" value="ECO:0007669"/>
    <property type="project" value="TreeGrafter"/>
</dbReference>
<keyword evidence="3" id="KW-0963">Cytoplasm</keyword>
<keyword evidence="5" id="KW-0717">Septation</keyword>
<comment type="subcellular location">
    <subcellularLocation>
        <location evidence="1">Cytoplasm</location>
    </subcellularLocation>
</comment>
<protein>
    <recommendedName>
        <fullName evidence="2">Cell division protein ZapA</fullName>
    </recommendedName>
    <alternativeName>
        <fullName evidence="9">Z ring-associated protein ZapA</fullName>
    </alternativeName>
</protein>
<evidence type="ECO:0000256" key="2">
    <source>
        <dbReference type="ARBA" id="ARBA00015195"/>
    </source>
</evidence>
<evidence type="ECO:0000256" key="5">
    <source>
        <dbReference type="ARBA" id="ARBA00023210"/>
    </source>
</evidence>
<accession>A0A2I6S955</accession>
<name>A0A2I6S955_9RHOO</name>
<reference evidence="10 11" key="1">
    <citation type="submission" date="2018-01" db="EMBL/GenBank/DDBJ databases">
        <authorList>
            <person name="Fu G.-Y."/>
        </authorList>
    </citation>
    <scope>NUCLEOTIDE SEQUENCE [LARGE SCALE GENOMIC DNA]</scope>
    <source>
        <strain evidence="10 11">SY39</strain>
    </source>
</reference>
<evidence type="ECO:0000256" key="3">
    <source>
        <dbReference type="ARBA" id="ARBA00022490"/>
    </source>
</evidence>
<dbReference type="KEGG" id="atw:C0099_13115"/>
<dbReference type="InterPro" id="IPR042233">
    <property type="entry name" value="Cell_div_ZapA_N"/>
</dbReference>
<evidence type="ECO:0000256" key="9">
    <source>
        <dbReference type="ARBA" id="ARBA00033158"/>
    </source>
</evidence>
<evidence type="ECO:0000256" key="1">
    <source>
        <dbReference type="ARBA" id="ARBA00004496"/>
    </source>
</evidence>
<dbReference type="InterPro" id="IPR036192">
    <property type="entry name" value="Cell_div_ZapA-like_sf"/>
</dbReference>
<evidence type="ECO:0000256" key="7">
    <source>
        <dbReference type="ARBA" id="ARBA00024910"/>
    </source>
</evidence>
<comment type="subunit">
    <text evidence="8">Homodimer. Interacts with FtsZ.</text>
</comment>
<dbReference type="Gene3D" id="1.20.5.50">
    <property type="match status" value="1"/>
</dbReference>
<evidence type="ECO:0000256" key="6">
    <source>
        <dbReference type="ARBA" id="ARBA00023306"/>
    </source>
</evidence>
<keyword evidence="4 10" id="KW-0132">Cell division</keyword>
<evidence type="ECO:0000256" key="8">
    <source>
        <dbReference type="ARBA" id="ARBA00026068"/>
    </source>
</evidence>
<proteinExistence type="predicted"/>
<dbReference type="PANTHER" id="PTHR34981:SF1">
    <property type="entry name" value="CELL DIVISION PROTEIN ZAPA"/>
    <property type="match status" value="1"/>
</dbReference>
<comment type="function">
    <text evidence="7">Activator of cell division through the inhibition of FtsZ GTPase activity, therefore promoting FtsZ assembly into bundles of protofilaments necessary for the formation of the division Z ring. It is recruited early at mid-cell but it is not essential for cell division.</text>
</comment>
<dbReference type="RefSeq" id="WP_102247832.1">
    <property type="nucleotide sequence ID" value="NZ_CP025682.1"/>
</dbReference>
<dbReference type="PANTHER" id="PTHR34981">
    <property type="entry name" value="CELL DIVISION PROTEIN ZAPA"/>
    <property type="match status" value="1"/>
</dbReference>